<dbReference type="InterPro" id="IPR011032">
    <property type="entry name" value="GroES-like_sf"/>
</dbReference>
<dbReference type="Proteomes" id="UP000547209">
    <property type="component" value="Unassembled WGS sequence"/>
</dbReference>
<reference evidence="2 3" key="1">
    <citation type="submission" date="2020-08" db="EMBL/GenBank/DDBJ databases">
        <title>Cohnella phylogeny.</title>
        <authorList>
            <person name="Dunlap C."/>
        </authorList>
    </citation>
    <scope>NUCLEOTIDE SEQUENCE [LARGE SCALE GENOMIC DNA]</scope>
    <source>
        <strain evidence="2 3">DSM 28246</strain>
    </source>
</reference>
<gene>
    <name evidence="2" type="ORF">H7C19_04180</name>
</gene>
<dbReference type="SUPFAM" id="SSF50129">
    <property type="entry name" value="GroES-like"/>
    <property type="match status" value="1"/>
</dbReference>
<evidence type="ECO:0000313" key="2">
    <source>
        <dbReference type="EMBL" id="MBB6669882.1"/>
    </source>
</evidence>
<dbReference type="SUPFAM" id="SSF51735">
    <property type="entry name" value="NAD(P)-binding Rossmann-fold domains"/>
    <property type="match status" value="1"/>
</dbReference>
<proteinExistence type="predicted"/>
<dbReference type="InterPro" id="IPR020843">
    <property type="entry name" value="ER"/>
</dbReference>
<dbReference type="InterPro" id="IPR013154">
    <property type="entry name" value="ADH-like_N"/>
</dbReference>
<dbReference type="SMART" id="SM00829">
    <property type="entry name" value="PKS_ER"/>
    <property type="match status" value="1"/>
</dbReference>
<dbReference type="InterPro" id="IPR051397">
    <property type="entry name" value="Zn-ADH-like_protein"/>
</dbReference>
<dbReference type="PANTHER" id="PTHR43677">
    <property type="entry name" value="SHORT-CHAIN DEHYDROGENASE/REDUCTASE"/>
    <property type="match status" value="1"/>
</dbReference>
<sequence length="287" mass="30961">MSAAPKPPFVPGYDIVGRVLHIGPSVTTVRPGDRVAALTLHGSYAEIVYLPESDLYPVPEELDPAEAVAVILNYMTAYQMLHRTAEAKAGSRVLIHGAAGGVGTALLQLGAAAGLRMAGAAGDGERERLLRYAADAVDSRRSDLGEALRKLAPEGYDVVIEGTGGPQVKQSVPLLGRGGKLVVYGVAHLFAGGRRRAQRAVRTYAGLAAARVRVRLRGNRSHIYSITASKKRHPEWFAEDLSRLFDLLRDRRIAPVIAARMPLSEARRAHELLERQQAFGKIVLLPS</sequence>
<dbReference type="InterPro" id="IPR036291">
    <property type="entry name" value="NAD(P)-bd_dom_sf"/>
</dbReference>
<organism evidence="2 3">
    <name type="scientific">Cohnella nanjingensis</name>
    <dbReference type="NCBI Taxonomy" id="1387779"/>
    <lineage>
        <taxon>Bacteria</taxon>
        <taxon>Bacillati</taxon>
        <taxon>Bacillota</taxon>
        <taxon>Bacilli</taxon>
        <taxon>Bacillales</taxon>
        <taxon>Paenibacillaceae</taxon>
        <taxon>Cohnella</taxon>
    </lineage>
</organism>
<dbReference type="EMBL" id="JACJVP010000005">
    <property type="protein sequence ID" value="MBB6669882.1"/>
    <property type="molecule type" value="Genomic_DNA"/>
</dbReference>
<dbReference type="RefSeq" id="WP_185141325.1">
    <property type="nucleotide sequence ID" value="NZ_JACJVP010000005.1"/>
</dbReference>
<protein>
    <submittedName>
        <fullName evidence="2">Zinc-binding dehydrogenase</fullName>
    </submittedName>
</protein>
<keyword evidence="3" id="KW-1185">Reference proteome</keyword>
<dbReference type="Gene3D" id="3.40.50.720">
    <property type="entry name" value="NAD(P)-binding Rossmann-like Domain"/>
    <property type="match status" value="1"/>
</dbReference>
<dbReference type="Pfam" id="PF13602">
    <property type="entry name" value="ADH_zinc_N_2"/>
    <property type="match status" value="1"/>
</dbReference>
<comment type="caution">
    <text evidence="2">The sequence shown here is derived from an EMBL/GenBank/DDBJ whole genome shotgun (WGS) entry which is preliminary data.</text>
</comment>
<name>A0A7X0RLT5_9BACL</name>
<accession>A0A7X0RLT5</accession>
<dbReference type="AlphaFoldDB" id="A0A7X0RLT5"/>
<dbReference type="PANTHER" id="PTHR43677:SF4">
    <property type="entry name" value="QUINONE OXIDOREDUCTASE-LIKE PROTEIN 2"/>
    <property type="match status" value="1"/>
</dbReference>
<dbReference type="Gene3D" id="3.90.180.10">
    <property type="entry name" value="Medium-chain alcohol dehydrogenases, catalytic domain"/>
    <property type="match status" value="1"/>
</dbReference>
<evidence type="ECO:0000313" key="3">
    <source>
        <dbReference type="Proteomes" id="UP000547209"/>
    </source>
</evidence>
<evidence type="ECO:0000259" key="1">
    <source>
        <dbReference type="SMART" id="SM00829"/>
    </source>
</evidence>
<dbReference type="GO" id="GO:0016491">
    <property type="term" value="F:oxidoreductase activity"/>
    <property type="evidence" value="ECO:0007669"/>
    <property type="project" value="InterPro"/>
</dbReference>
<feature type="domain" description="Enoyl reductase (ER)" evidence="1">
    <location>
        <begin position="2"/>
        <end position="284"/>
    </location>
</feature>
<dbReference type="Pfam" id="PF08240">
    <property type="entry name" value="ADH_N"/>
    <property type="match status" value="1"/>
</dbReference>